<dbReference type="Proteomes" id="UP001322481">
    <property type="component" value="Chromosome"/>
</dbReference>
<sequence length="79" mass="8905">MAFAKTEQEWAERASRHLKVELKKAELTYDDLAERMKEHGFKETKASIANKLARGTHPTAFFLAALAAIGCETVRLEDI</sequence>
<name>A0ABZ0VPF0_9HYPH</name>
<feature type="domain" description="DUF6471" evidence="1">
    <location>
        <begin position="10"/>
        <end position="74"/>
    </location>
</feature>
<keyword evidence="3" id="KW-1185">Reference proteome</keyword>
<reference evidence="2 3" key="1">
    <citation type="submission" date="2023-11" db="EMBL/GenBank/DDBJ databases">
        <authorList>
            <person name="Panchal A.K."/>
            <person name="Meaney J.S."/>
            <person name="Karas B.J."/>
            <person name="diCenzo G.C."/>
        </authorList>
    </citation>
    <scope>NUCLEOTIDE SEQUENCE [LARGE SCALE GENOMIC DNA]</scope>
    <source>
        <strain evidence="2 3">NZP2235</strain>
    </source>
</reference>
<evidence type="ECO:0000259" key="1">
    <source>
        <dbReference type="Pfam" id="PF20075"/>
    </source>
</evidence>
<evidence type="ECO:0000313" key="3">
    <source>
        <dbReference type="Proteomes" id="UP001322481"/>
    </source>
</evidence>
<dbReference type="Pfam" id="PF20075">
    <property type="entry name" value="DUF6471"/>
    <property type="match status" value="1"/>
</dbReference>
<accession>A0ABZ0VPF0</accession>
<dbReference type="RefSeq" id="WP_322414177.1">
    <property type="nucleotide sequence ID" value="NZ_CP139858.1"/>
</dbReference>
<evidence type="ECO:0000313" key="2">
    <source>
        <dbReference type="EMBL" id="WQB99320.1"/>
    </source>
</evidence>
<proteinExistence type="predicted"/>
<dbReference type="EMBL" id="CP139858">
    <property type="protein sequence ID" value="WQB99320.1"/>
    <property type="molecule type" value="Genomic_DNA"/>
</dbReference>
<dbReference type="InterPro" id="IPR045526">
    <property type="entry name" value="DUF6471"/>
</dbReference>
<gene>
    <name evidence="2" type="ORF">U0R22_003496</name>
</gene>
<organism evidence="2 3">
    <name type="scientific">Mesorhizobium huakuii</name>
    <dbReference type="NCBI Taxonomy" id="28104"/>
    <lineage>
        <taxon>Bacteria</taxon>
        <taxon>Pseudomonadati</taxon>
        <taxon>Pseudomonadota</taxon>
        <taxon>Alphaproteobacteria</taxon>
        <taxon>Hyphomicrobiales</taxon>
        <taxon>Phyllobacteriaceae</taxon>
        <taxon>Mesorhizobium</taxon>
    </lineage>
</organism>
<protein>
    <submittedName>
        <fullName evidence="2">DUF6471 domain-containing protein</fullName>
    </submittedName>
</protein>